<dbReference type="KEGG" id="hss:J7656_11525"/>
<dbReference type="GeneID" id="64828179"/>
<accession>A0A8T8LK77</accession>
<dbReference type="RefSeq" id="WP_211553360.1">
    <property type="nucleotide sequence ID" value="NZ_CP073695.1"/>
</dbReference>
<dbReference type="Proteomes" id="UP000679341">
    <property type="component" value="Chromosome"/>
</dbReference>
<keyword evidence="2" id="KW-1185">Reference proteome</keyword>
<dbReference type="AlphaFoldDB" id="A0A8T8LK77"/>
<sequence>MDYLAVEKAGVATGKWADVREVAHSTVSGNVSGARDKINMNRLDAEVTNEDDQIVVRVADQDDEKHELQFQKETSVMGRETTATLTLVYEAMRAVHGHYIGDDGTEFESTLWFDGRMTSSFEEFDFRGEWGSPEAKADSILWSRDSGQ</sequence>
<evidence type="ECO:0000313" key="1">
    <source>
        <dbReference type="EMBL" id="QUO47204.1"/>
    </source>
</evidence>
<gene>
    <name evidence="1" type="ORF">J7656_11525</name>
</gene>
<dbReference type="EMBL" id="CP073695">
    <property type="protein sequence ID" value="QUO47204.1"/>
    <property type="molecule type" value="Genomic_DNA"/>
</dbReference>
<organism evidence="1 2">
    <name type="scientific">Halorubrum ruber</name>
    <dbReference type="NCBI Taxonomy" id="2982524"/>
    <lineage>
        <taxon>Archaea</taxon>
        <taxon>Methanobacteriati</taxon>
        <taxon>Methanobacteriota</taxon>
        <taxon>Stenosarchaea group</taxon>
        <taxon>Halobacteria</taxon>
        <taxon>Halobacteriales</taxon>
        <taxon>Haloferacaceae</taxon>
        <taxon>Halorubrum</taxon>
    </lineage>
</organism>
<name>A0A8T8LK77_9EURY</name>
<protein>
    <submittedName>
        <fullName evidence="1">Uncharacterized protein</fullName>
    </submittedName>
</protein>
<reference evidence="1 2" key="1">
    <citation type="submission" date="2021-03" db="EMBL/GenBank/DDBJ databases">
        <title>Halorubrum sodomense MBLA0099, Whole genome shotgun sequencing.</title>
        <authorList>
            <person name="Seo M.-J."/>
            <person name="Cho E.-S."/>
            <person name="Hwang C.Y."/>
        </authorList>
    </citation>
    <scope>NUCLEOTIDE SEQUENCE [LARGE SCALE GENOMIC DNA]</scope>
    <source>
        <strain evidence="1 2">MBLA0099</strain>
    </source>
</reference>
<proteinExistence type="predicted"/>
<evidence type="ECO:0000313" key="2">
    <source>
        <dbReference type="Proteomes" id="UP000679341"/>
    </source>
</evidence>